<sequence length="312" mass="32348">MLIGTFVTGAGSTLDAVVGDVRAAREARLDSVYFPQMMGWDPLTLAALAGREVPDIGLGTAAVRTYAAHPLALAGQALTAQAATGGRRLTLGIGPSHRQVIEGAYGLSYERPARHVREYLEVLGPLLRGETVDYRGESLSASGALETPGAEPPSVLLAALGPVMLGMAGELADGTVTTWAGPELIGERIAPRVRESARAAGRPAPRVVAVALGAVTYRPDELRGEMATTFAAASGFASYRRVLDLQGLSGPQETVALGDEAAVADEIARFAAAGVTELVFGAIGDEHERKRTLDLLTELRTSAPDGGPARAS</sequence>
<feature type="domain" description="Luciferase-like" evidence="2">
    <location>
        <begin position="10"/>
        <end position="276"/>
    </location>
</feature>
<reference evidence="3" key="1">
    <citation type="submission" date="2019-10" db="EMBL/GenBank/DDBJ databases">
        <title>Nonomuraea sp. nov., isolated from Phyllanthus amarus.</title>
        <authorList>
            <person name="Klykleung N."/>
            <person name="Tanasupawat S."/>
        </authorList>
    </citation>
    <scope>NUCLEOTIDE SEQUENCE [LARGE SCALE GENOMIC DNA]</scope>
    <source>
        <strain evidence="3">3MP-10</strain>
    </source>
</reference>
<dbReference type="Proteomes" id="UP000314251">
    <property type="component" value="Unassembled WGS sequence"/>
</dbReference>
<accession>A0A5N6A570</accession>
<dbReference type="InterPro" id="IPR011251">
    <property type="entry name" value="Luciferase-like_dom"/>
</dbReference>
<dbReference type="EMBL" id="VDLY02000011">
    <property type="protein sequence ID" value="KAB8163801.1"/>
    <property type="molecule type" value="Genomic_DNA"/>
</dbReference>
<dbReference type="CDD" id="cd01097">
    <property type="entry name" value="Tetrahydromethanopterin_reductase"/>
    <property type="match status" value="1"/>
</dbReference>
<gene>
    <name evidence="3" type="ORF">FH607_017845</name>
</gene>
<dbReference type="RefSeq" id="WP_139669712.1">
    <property type="nucleotide sequence ID" value="NZ_VDLY02000011.1"/>
</dbReference>
<dbReference type="Pfam" id="PF00296">
    <property type="entry name" value="Bac_luciferase"/>
    <property type="match status" value="1"/>
</dbReference>
<keyword evidence="1 3" id="KW-0560">Oxidoreductase</keyword>
<evidence type="ECO:0000313" key="3">
    <source>
        <dbReference type="EMBL" id="KAB8163801.1"/>
    </source>
</evidence>
<comment type="caution">
    <text evidence="3">The sequence shown here is derived from an EMBL/GenBank/DDBJ whole genome shotgun (WGS) entry which is preliminary data.</text>
</comment>
<dbReference type="AlphaFoldDB" id="A0A5N6A570"/>
<evidence type="ECO:0000259" key="2">
    <source>
        <dbReference type="Pfam" id="PF00296"/>
    </source>
</evidence>
<dbReference type="InterPro" id="IPR036661">
    <property type="entry name" value="Luciferase-like_sf"/>
</dbReference>
<organism evidence="3 4">
    <name type="scientific">Streptomyces mimosae</name>
    <dbReference type="NCBI Taxonomy" id="2586635"/>
    <lineage>
        <taxon>Bacteria</taxon>
        <taxon>Bacillati</taxon>
        <taxon>Actinomycetota</taxon>
        <taxon>Actinomycetes</taxon>
        <taxon>Kitasatosporales</taxon>
        <taxon>Streptomycetaceae</taxon>
        <taxon>Streptomyces</taxon>
    </lineage>
</organism>
<dbReference type="PANTHER" id="PTHR43244">
    <property type="match status" value="1"/>
</dbReference>
<dbReference type="NCBIfam" id="TIGR03564">
    <property type="entry name" value="F420_MSMEG_4879"/>
    <property type="match status" value="1"/>
</dbReference>
<dbReference type="GO" id="GO:0016705">
    <property type="term" value="F:oxidoreductase activity, acting on paired donors, with incorporation or reduction of molecular oxygen"/>
    <property type="evidence" value="ECO:0007669"/>
    <property type="project" value="InterPro"/>
</dbReference>
<protein>
    <submittedName>
        <fullName evidence="3">TIGR03564 family F420-dependent LLM class oxidoreductase</fullName>
        <ecNumber evidence="3">1.-.-.-</ecNumber>
    </submittedName>
</protein>
<proteinExistence type="predicted"/>
<dbReference type="OrthoDB" id="7816697at2"/>
<evidence type="ECO:0000256" key="1">
    <source>
        <dbReference type="ARBA" id="ARBA00023002"/>
    </source>
</evidence>
<dbReference type="SUPFAM" id="SSF51679">
    <property type="entry name" value="Bacterial luciferase-like"/>
    <property type="match status" value="1"/>
</dbReference>
<dbReference type="EC" id="1.-.-.-" evidence="3"/>
<dbReference type="Gene3D" id="3.20.20.30">
    <property type="entry name" value="Luciferase-like domain"/>
    <property type="match status" value="1"/>
</dbReference>
<dbReference type="InterPro" id="IPR050564">
    <property type="entry name" value="F420-G6PD/mer"/>
</dbReference>
<dbReference type="PANTHER" id="PTHR43244:SF1">
    <property type="entry name" value="5,10-METHYLENETETRAHYDROMETHANOPTERIN REDUCTASE"/>
    <property type="match status" value="1"/>
</dbReference>
<dbReference type="InterPro" id="IPR019910">
    <property type="entry name" value="Lucif-like_OxRdtase_MSMEG_4879"/>
</dbReference>
<name>A0A5N6A570_9ACTN</name>
<evidence type="ECO:0000313" key="4">
    <source>
        <dbReference type="Proteomes" id="UP000314251"/>
    </source>
</evidence>
<keyword evidence="4" id="KW-1185">Reference proteome</keyword>